<protein>
    <recommendedName>
        <fullName evidence="9">Tetraspanin</fullName>
    </recommendedName>
</protein>
<dbReference type="HOGENOM" id="CLU_066970_0_0_1"/>
<evidence type="ECO:0000256" key="1">
    <source>
        <dbReference type="ARBA" id="ARBA00004141"/>
    </source>
</evidence>
<feature type="transmembrane region" description="Helical" evidence="6">
    <location>
        <begin position="12"/>
        <end position="32"/>
    </location>
</feature>
<dbReference type="EnsemblPlants" id="OGLUM12G06900.1">
    <property type="protein sequence ID" value="OGLUM12G06900.1"/>
    <property type="gene ID" value="OGLUM12G06900"/>
</dbReference>
<keyword evidence="4 6" id="KW-1133">Transmembrane helix</keyword>
<dbReference type="GO" id="GO:0009734">
    <property type="term" value="P:auxin-activated signaling pathway"/>
    <property type="evidence" value="ECO:0007669"/>
    <property type="project" value="InterPro"/>
</dbReference>
<dbReference type="InterPro" id="IPR018499">
    <property type="entry name" value="Tetraspanin/Peripherin"/>
</dbReference>
<name>A0A0E0BQA1_9ORYZ</name>
<sequence>MAPRCSNAVFAAFNVVTLLLGAAVLAAGIYYGAPHRGGGGVTECERFLRAPALALGGAIVAVSLAGLAGACCRATPLLWAYILLTGLLILAAACFGVFALVVTNAGAGRAVSGRGFREYHLGDYSTWLRRSVEDGGHWARIRSCLVDTGVCRSLKSNQTLDEFVNSNLSPLQSGCCKPPTACNFTYQNETYWIKPPTPSNYSDPDCNSWSNDQSELCYGCQSCKAGVLGNLRSSWKKIAFVNAAFVALLLVVYSLGCCALRNNRRHKYSLVGK</sequence>
<evidence type="ECO:0000256" key="3">
    <source>
        <dbReference type="ARBA" id="ARBA00022692"/>
    </source>
</evidence>
<dbReference type="STRING" id="40148.A0A0E0BQA1"/>
<evidence type="ECO:0000256" key="5">
    <source>
        <dbReference type="ARBA" id="ARBA00023136"/>
    </source>
</evidence>
<organism evidence="7">
    <name type="scientific">Oryza glumipatula</name>
    <dbReference type="NCBI Taxonomy" id="40148"/>
    <lineage>
        <taxon>Eukaryota</taxon>
        <taxon>Viridiplantae</taxon>
        <taxon>Streptophyta</taxon>
        <taxon>Embryophyta</taxon>
        <taxon>Tracheophyta</taxon>
        <taxon>Spermatophyta</taxon>
        <taxon>Magnoliopsida</taxon>
        <taxon>Liliopsida</taxon>
        <taxon>Poales</taxon>
        <taxon>Poaceae</taxon>
        <taxon>BOP clade</taxon>
        <taxon>Oryzoideae</taxon>
        <taxon>Oryzeae</taxon>
        <taxon>Oryzinae</taxon>
        <taxon>Oryza</taxon>
    </lineage>
</organism>
<evidence type="ECO:0000256" key="4">
    <source>
        <dbReference type="ARBA" id="ARBA00022989"/>
    </source>
</evidence>
<keyword evidence="3 6" id="KW-0812">Transmembrane</keyword>
<dbReference type="AlphaFoldDB" id="A0A0E0BQA1"/>
<feature type="transmembrane region" description="Helical" evidence="6">
    <location>
        <begin position="238"/>
        <end position="260"/>
    </location>
</feature>
<comment type="similarity">
    <text evidence="2">Belongs to the tetraspanin (TM4SF) family.</text>
</comment>
<reference evidence="7" key="1">
    <citation type="submission" date="2015-04" db="UniProtKB">
        <authorList>
            <consortium name="EnsemblPlants"/>
        </authorList>
    </citation>
    <scope>IDENTIFICATION</scope>
</reference>
<evidence type="ECO:0000256" key="2">
    <source>
        <dbReference type="ARBA" id="ARBA00006840"/>
    </source>
</evidence>
<dbReference type="GO" id="GO:0016020">
    <property type="term" value="C:membrane"/>
    <property type="evidence" value="ECO:0007669"/>
    <property type="project" value="UniProtKB-SubCell"/>
</dbReference>
<dbReference type="PANTHER" id="PTHR32191">
    <property type="entry name" value="TETRASPANIN-8-RELATED"/>
    <property type="match status" value="1"/>
</dbReference>
<dbReference type="eggNOG" id="ENOG502QQQH">
    <property type="taxonomic scope" value="Eukaryota"/>
</dbReference>
<dbReference type="Gramene" id="OGLUM12G06900.1">
    <property type="protein sequence ID" value="OGLUM12G06900.1"/>
    <property type="gene ID" value="OGLUM12G06900"/>
</dbReference>
<keyword evidence="8" id="KW-1185">Reference proteome</keyword>
<dbReference type="InterPro" id="IPR044991">
    <property type="entry name" value="TET_plant"/>
</dbReference>
<evidence type="ECO:0000313" key="8">
    <source>
        <dbReference type="Proteomes" id="UP000026961"/>
    </source>
</evidence>
<proteinExistence type="inferred from homology"/>
<feature type="transmembrane region" description="Helical" evidence="6">
    <location>
        <begin position="78"/>
        <end position="102"/>
    </location>
</feature>
<evidence type="ECO:0000256" key="6">
    <source>
        <dbReference type="SAM" id="Phobius"/>
    </source>
</evidence>
<reference evidence="7" key="2">
    <citation type="submission" date="2018-05" db="EMBL/GenBank/DDBJ databases">
        <title>OgluRS3 (Oryza glumaepatula Reference Sequence Version 3).</title>
        <authorList>
            <person name="Zhang J."/>
            <person name="Kudrna D."/>
            <person name="Lee S."/>
            <person name="Talag J."/>
            <person name="Welchert J."/>
            <person name="Wing R.A."/>
        </authorList>
    </citation>
    <scope>NUCLEOTIDE SEQUENCE [LARGE SCALE GENOMIC DNA]</scope>
</reference>
<dbReference type="Pfam" id="PF00335">
    <property type="entry name" value="Tetraspanin"/>
    <property type="match status" value="1"/>
</dbReference>
<evidence type="ECO:0008006" key="9">
    <source>
        <dbReference type="Google" id="ProtNLM"/>
    </source>
</evidence>
<accession>A0A0E0BQA1</accession>
<comment type="subcellular location">
    <subcellularLocation>
        <location evidence="1">Membrane</location>
        <topology evidence="1">Multi-pass membrane protein</topology>
    </subcellularLocation>
</comment>
<feature type="transmembrane region" description="Helical" evidence="6">
    <location>
        <begin position="52"/>
        <end position="71"/>
    </location>
</feature>
<dbReference type="Proteomes" id="UP000026961">
    <property type="component" value="Chromosome 12"/>
</dbReference>
<keyword evidence="5 6" id="KW-0472">Membrane</keyword>
<evidence type="ECO:0000313" key="7">
    <source>
        <dbReference type="EnsemblPlants" id="OGLUM12G06900.1"/>
    </source>
</evidence>